<dbReference type="PIRSF" id="PIRSF006054">
    <property type="entry name" value="UCP006054"/>
    <property type="match status" value="1"/>
</dbReference>
<dbReference type="PANTHER" id="PTHR30501:SF2">
    <property type="entry name" value="UPF0597 PROTEIN YHAM"/>
    <property type="match status" value="1"/>
</dbReference>
<evidence type="ECO:0000313" key="4">
    <source>
        <dbReference type="Proteomes" id="UP000446866"/>
    </source>
</evidence>
<protein>
    <recommendedName>
        <fullName evidence="1">UPF0597 protein D0435_13140</fullName>
    </recommendedName>
</protein>
<dbReference type="InterPro" id="IPR021144">
    <property type="entry name" value="UPF0597"/>
</dbReference>
<dbReference type="Pfam" id="PF03313">
    <property type="entry name" value="SDH_alpha"/>
    <property type="match status" value="1"/>
</dbReference>
<evidence type="ECO:0000313" key="3">
    <source>
        <dbReference type="EMBL" id="NBH62594.1"/>
    </source>
</evidence>
<dbReference type="PANTHER" id="PTHR30501">
    <property type="entry name" value="UPF0597 PROTEIN YHAM"/>
    <property type="match status" value="1"/>
</dbReference>
<comment type="similarity">
    <text evidence="1">Belongs to the UPF0597 family.</text>
</comment>
<accession>A0A845QME5</accession>
<dbReference type="AlphaFoldDB" id="A0A845QME5"/>
<feature type="domain" description="Serine dehydratase-like alpha subunit" evidence="2">
    <location>
        <begin position="89"/>
        <end position="417"/>
    </location>
</feature>
<sequence length="422" mass="45506">MNKHMKNAYIRILETELMPAMGCTEPIAIAYAGAVARKVLGNVPEKVLVRCSGNIIKNVKGVIVPSTKDMRGIETSALLGVLWGNPDDKLEVLKGITEEQVATMVQYLEKGICSVELAAGVENLYIDMIISDGTHCAEVVISQWHTNIVKVARDGQSILESESESFHDFEEEEKIMDLKGIYDFAREGDIAELIPYIERQIQYNKAISEEGIKNQYGANVGKSILKHRHHEIREVAKAYAAAGSDARMAGCELPVVINSGSGNQGITVSVPVVKYAEYLGVSDEKLYRALILSNLVAIHIKRGIGKLSAFCGVVGAACGAGAGISFLYDDSFDVISNGVINTLGNVSGIVCDGAKASCAAKIASALDASIMARELAIDGSRFQDGEGLVEESAEETIENIWRLGKEGMKNTDTEILNMMISN</sequence>
<dbReference type="InterPro" id="IPR005130">
    <property type="entry name" value="Ser_deHydtase-like_asu"/>
</dbReference>
<organism evidence="3 4">
    <name type="scientific">Anaerotruncus colihominis</name>
    <dbReference type="NCBI Taxonomy" id="169435"/>
    <lineage>
        <taxon>Bacteria</taxon>
        <taxon>Bacillati</taxon>
        <taxon>Bacillota</taxon>
        <taxon>Clostridia</taxon>
        <taxon>Eubacteriales</taxon>
        <taxon>Oscillospiraceae</taxon>
        <taxon>Anaerotruncus</taxon>
    </lineage>
</organism>
<dbReference type="Proteomes" id="UP000446866">
    <property type="component" value="Unassembled WGS sequence"/>
</dbReference>
<gene>
    <name evidence="3" type="ORF">D0435_13140</name>
</gene>
<proteinExistence type="inferred from homology"/>
<dbReference type="HAMAP" id="MF_01845">
    <property type="entry name" value="UPF0597"/>
    <property type="match status" value="1"/>
</dbReference>
<comment type="caution">
    <text evidence="3">The sequence shown here is derived from an EMBL/GenBank/DDBJ whole genome shotgun (WGS) entry which is preliminary data.</text>
</comment>
<dbReference type="GO" id="GO:0019450">
    <property type="term" value="P:L-cysteine catabolic process to pyruvate"/>
    <property type="evidence" value="ECO:0007669"/>
    <property type="project" value="TreeGrafter"/>
</dbReference>
<evidence type="ECO:0000256" key="1">
    <source>
        <dbReference type="HAMAP-Rule" id="MF_01845"/>
    </source>
</evidence>
<evidence type="ECO:0000259" key="2">
    <source>
        <dbReference type="Pfam" id="PF03313"/>
    </source>
</evidence>
<dbReference type="EMBL" id="QXWK01000029">
    <property type="protein sequence ID" value="NBH62594.1"/>
    <property type="molecule type" value="Genomic_DNA"/>
</dbReference>
<reference evidence="3 4" key="1">
    <citation type="submission" date="2018-08" db="EMBL/GenBank/DDBJ databases">
        <title>Murine metabolic-syndrome-specific gut microbial biobank.</title>
        <authorList>
            <person name="Liu C."/>
        </authorList>
    </citation>
    <scope>NUCLEOTIDE SEQUENCE [LARGE SCALE GENOMIC DNA]</scope>
    <source>
        <strain evidence="3 4">28</strain>
    </source>
</reference>
<name>A0A845QME5_9FIRM</name>
<dbReference type="GO" id="GO:0080146">
    <property type="term" value="F:L-cysteine desulfhydrase activity"/>
    <property type="evidence" value="ECO:0007669"/>
    <property type="project" value="TreeGrafter"/>
</dbReference>
<keyword evidence="4" id="KW-1185">Reference proteome</keyword>